<name>A0ABD2CVV8_VESMC</name>
<dbReference type="EMBL" id="JAYRBN010000027">
    <property type="protein sequence ID" value="KAL2749235.1"/>
    <property type="molecule type" value="Genomic_DNA"/>
</dbReference>
<protein>
    <submittedName>
        <fullName evidence="1">Uncharacterized protein</fullName>
    </submittedName>
</protein>
<evidence type="ECO:0000313" key="2">
    <source>
        <dbReference type="Proteomes" id="UP001607303"/>
    </source>
</evidence>
<evidence type="ECO:0000313" key="1">
    <source>
        <dbReference type="EMBL" id="KAL2749235.1"/>
    </source>
</evidence>
<gene>
    <name evidence="1" type="ORF">V1477_002175</name>
</gene>
<reference evidence="1 2" key="1">
    <citation type="journal article" date="2024" name="Ann. Entomol. Soc. Am.">
        <title>Genomic analyses of the southern and eastern yellowjacket wasps (Hymenoptera: Vespidae) reveal evolutionary signatures of social life.</title>
        <authorList>
            <person name="Catto M.A."/>
            <person name="Caine P.B."/>
            <person name="Orr S.E."/>
            <person name="Hunt B.G."/>
            <person name="Goodisman M.A.D."/>
        </authorList>
    </citation>
    <scope>NUCLEOTIDE SEQUENCE [LARGE SCALE GENOMIC DNA]</scope>
    <source>
        <strain evidence="1">232</strain>
        <tissue evidence="1">Head and thorax</tissue>
    </source>
</reference>
<dbReference type="AlphaFoldDB" id="A0ABD2CVV8"/>
<sequence length="63" mass="7706">MKDFSSNLCKLNYFCLRVYKSKPNKKVLLLNMTETMEGRRVLRQLYKLTLKYLREKFKYFSDA</sequence>
<proteinExistence type="predicted"/>
<keyword evidence="2" id="KW-1185">Reference proteome</keyword>
<dbReference type="Proteomes" id="UP001607303">
    <property type="component" value="Unassembled WGS sequence"/>
</dbReference>
<comment type="caution">
    <text evidence="1">The sequence shown here is derived from an EMBL/GenBank/DDBJ whole genome shotgun (WGS) entry which is preliminary data.</text>
</comment>
<organism evidence="1 2">
    <name type="scientific">Vespula maculifrons</name>
    <name type="common">Eastern yellow jacket</name>
    <name type="synonym">Wasp</name>
    <dbReference type="NCBI Taxonomy" id="7453"/>
    <lineage>
        <taxon>Eukaryota</taxon>
        <taxon>Metazoa</taxon>
        <taxon>Ecdysozoa</taxon>
        <taxon>Arthropoda</taxon>
        <taxon>Hexapoda</taxon>
        <taxon>Insecta</taxon>
        <taxon>Pterygota</taxon>
        <taxon>Neoptera</taxon>
        <taxon>Endopterygota</taxon>
        <taxon>Hymenoptera</taxon>
        <taxon>Apocrita</taxon>
        <taxon>Aculeata</taxon>
        <taxon>Vespoidea</taxon>
        <taxon>Vespidae</taxon>
        <taxon>Vespinae</taxon>
        <taxon>Vespula</taxon>
    </lineage>
</organism>
<accession>A0ABD2CVV8</accession>